<name>A0AB36JQV3_9STRE</name>
<accession>A0AB36JQV3</accession>
<dbReference type="EMBL" id="MSPR01000017">
    <property type="protein sequence ID" value="ONK27188.1"/>
    <property type="molecule type" value="Genomic_DNA"/>
</dbReference>
<evidence type="ECO:0000313" key="1">
    <source>
        <dbReference type="EMBL" id="ONK25453.1"/>
    </source>
</evidence>
<organism evidence="1 3">
    <name type="scientific">Streptococcus azizii</name>
    <dbReference type="NCBI Taxonomy" id="1579424"/>
    <lineage>
        <taxon>Bacteria</taxon>
        <taxon>Bacillati</taxon>
        <taxon>Bacillota</taxon>
        <taxon>Bacilli</taxon>
        <taxon>Lactobacillales</taxon>
        <taxon>Streptococcaceae</taxon>
        <taxon>Streptococcus</taxon>
    </lineage>
</organism>
<comment type="caution">
    <text evidence="1">The sequence shown here is derived from an EMBL/GenBank/DDBJ whole genome shotgun (WGS) entry which is preliminary data.</text>
</comment>
<sequence length="169" mass="20009">MMVSVINFPTEIICGVKYNGKFSWYVSDRELWILDYTILESNLVSYGYNIEDISFDSKRRNTKILVKENAKNFLDQMVEFEVSSTDLQFYLLESVDELDNSWYYDFQPSLFIDFDNKSLYSQYSESESFENYVPVGWIGMFCNFGDLIPESQRFWMCNGVNIFERNNNG</sequence>
<reference evidence="3 4" key="1">
    <citation type="submission" date="2016-12" db="EMBL/GenBank/DDBJ databases">
        <authorList>
            <person name="Gulvik C.A."/>
        </authorList>
    </citation>
    <scope>NUCLEOTIDE SEQUENCE [LARGE SCALE GENOMIC DNA]</scope>
    <source>
        <strain evidence="2 4">12-5202</strain>
        <strain evidence="1 3">12-5291</strain>
    </source>
</reference>
<dbReference type="RefSeq" id="WP_076996564.1">
    <property type="nucleotide sequence ID" value="NZ_MSPR01000017.1"/>
</dbReference>
<dbReference type="Proteomes" id="UP000188946">
    <property type="component" value="Unassembled WGS sequence"/>
</dbReference>
<dbReference type="Proteomes" id="UP000188600">
    <property type="component" value="Unassembled WGS sequence"/>
</dbReference>
<evidence type="ECO:0000313" key="4">
    <source>
        <dbReference type="Proteomes" id="UP000188946"/>
    </source>
</evidence>
<protein>
    <recommendedName>
        <fullName evidence="5">Group-specific protein</fullName>
    </recommendedName>
</protein>
<dbReference type="EMBL" id="MSPT01000029">
    <property type="protein sequence ID" value="ONK25453.1"/>
    <property type="molecule type" value="Genomic_DNA"/>
</dbReference>
<evidence type="ECO:0000313" key="3">
    <source>
        <dbReference type="Proteomes" id="UP000188600"/>
    </source>
</evidence>
<dbReference type="AlphaFoldDB" id="A0AB36JQV3"/>
<evidence type="ECO:0008006" key="5">
    <source>
        <dbReference type="Google" id="ProtNLM"/>
    </source>
</evidence>
<evidence type="ECO:0000313" key="2">
    <source>
        <dbReference type="EMBL" id="ONK27188.1"/>
    </source>
</evidence>
<keyword evidence="4" id="KW-1185">Reference proteome</keyword>
<proteinExistence type="predicted"/>
<gene>
    <name evidence="2" type="ORF">BVE84_08250</name>
    <name evidence="1" type="ORF">BVE86_10280</name>
</gene>